<comment type="caution">
    <text evidence="8">The sequence shown here is derived from an EMBL/GenBank/DDBJ whole genome shotgun (WGS) entry which is preliminary data.</text>
</comment>
<keyword evidence="4 5" id="KW-0234">DNA repair</keyword>
<dbReference type="SUPFAM" id="SSF118116">
    <property type="entry name" value="DNA mismatch repair protein MutL"/>
    <property type="match status" value="1"/>
</dbReference>
<dbReference type="EMBL" id="JAWLIP010000007">
    <property type="protein sequence ID" value="MDV6227876.1"/>
    <property type="molecule type" value="Genomic_DNA"/>
</dbReference>
<dbReference type="InterPro" id="IPR038973">
    <property type="entry name" value="MutL/Mlh/Pms-like"/>
</dbReference>
<keyword evidence="8" id="KW-0255">Endonuclease</keyword>
<protein>
    <recommendedName>
        <fullName evidence="2 5">DNA mismatch repair protein MutL</fullName>
    </recommendedName>
</protein>
<feature type="domain" description="DNA mismatch repair protein S5" evidence="7">
    <location>
        <begin position="215"/>
        <end position="333"/>
    </location>
</feature>
<dbReference type="InterPro" id="IPR036890">
    <property type="entry name" value="HATPase_C_sf"/>
</dbReference>
<accession>A0ABU4ANP8</accession>
<evidence type="ECO:0000259" key="7">
    <source>
        <dbReference type="SMART" id="SM01340"/>
    </source>
</evidence>
<dbReference type="InterPro" id="IPR014790">
    <property type="entry name" value="MutL_C"/>
</dbReference>
<dbReference type="PANTHER" id="PTHR10073:SF12">
    <property type="entry name" value="DNA MISMATCH REPAIR PROTEIN MLH1"/>
    <property type="match status" value="1"/>
</dbReference>
<evidence type="ECO:0000259" key="6">
    <source>
        <dbReference type="SMART" id="SM00853"/>
    </source>
</evidence>
<dbReference type="CDD" id="cd16926">
    <property type="entry name" value="HATPase_MutL-MLH-PMS-like"/>
    <property type="match status" value="1"/>
</dbReference>
<dbReference type="InterPro" id="IPR042120">
    <property type="entry name" value="MutL_C_dimsub"/>
</dbReference>
<sequence length="639" mass="68076">MTAASHTIRQLNDTVINQIAAGEVIERPASVVKELVENALDAGSTRIEVATAGGGLSLLRVTDNGGGIAPDELPLAVSRHCTSKLTDDIHDIRSLGFRGEALPSIGSVARLSLRSRPEGADSAAEIAVEGGRVSPVRPVAANRGTTVEVRDLFFATPARLKFMKSERAETAAITEVVKRMALAFPEVRFTLTGSDRNTLELPAVPADGEGLLRRIAQVMGKDFSENTLPIEAEREGVALSGHVSIPSFSRGNAMLQYFYVNGRPVRDKLLTGAIRGAYMDVLPRDRHAVVALFISLDPALVDVNVHPAKADVRFRDPGLVRGLIVGAIRHALEISGMRASTSGADAMLAAFRQPEHAAPGGFSGGGVETGGGSAHYRYTPPPRPAQDWRLDTSPTRPLDMTGSASIAGAAPAAGGFSAPAQSAFDVGAGLSADARAGEVEAAPELMRSPLGAARAQVHENYIVAQTEDSLVIVDQHAAHERLVYEALKEALHSRALPAQMLLLPEIVDMPEEDADRVAAHAEFLARFGLGLERFGPGAIAVRETPSMLGKVDVPQLVRDLADEIAENDTADTLKERIDHIAATMACHGSVRSGRRLRAEEMNALLRQMEATPGSGTCNHGRPTYIELKLTDIERLFGRR</sequence>
<dbReference type="InterPro" id="IPR014762">
    <property type="entry name" value="DNA_mismatch_repair_CS"/>
</dbReference>
<dbReference type="HAMAP" id="MF_00149">
    <property type="entry name" value="DNA_mis_repair"/>
    <property type="match status" value="1"/>
</dbReference>
<dbReference type="Pfam" id="PF01119">
    <property type="entry name" value="DNA_mis_repair"/>
    <property type="match status" value="1"/>
</dbReference>
<dbReference type="SMART" id="SM01340">
    <property type="entry name" value="DNA_mis_repair"/>
    <property type="match status" value="1"/>
</dbReference>
<dbReference type="InterPro" id="IPR013507">
    <property type="entry name" value="DNA_mismatch_S5_2-like"/>
</dbReference>
<dbReference type="PROSITE" id="PS00058">
    <property type="entry name" value="DNA_MISMATCH_REPAIR_1"/>
    <property type="match status" value="1"/>
</dbReference>
<evidence type="ECO:0000256" key="2">
    <source>
        <dbReference type="ARBA" id="ARBA00021975"/>
    </source>
</evidence>
<comment type="similarity">
    <text evidence="1 5">Belongs to the DNA mismatch repair MutL/HexB family.</text>
</comment>
<gene>
    <name evidence="5 8" type="primary">mutL</name>
    <name evidence="8" type="ORF">R2G56_16390</name>
</gene>
<keyword evidence="9" id="KW-1185">Reference proteome</keyword>
<dbReference type="Gene3D" id="3.30.565.10">
    <property type="entry name" value="Histidine kinase-like ATPase, C-terminal domain"/>
    <property type="match status" value="1"/>
</dbReference>
<evidence type="ECO:0000313" key="8">
    <source>
        <dbReference type="EMBL" id="MDV6227876.1"/>
    </source>
</evidence>
<organism evidence="8 9">
    <name type="scientific">Nitratireductor aquimarinus</name>
    <dbReference type="NCBI Taxonomy" id="889300"/>
    <lineage>
        <taxon>Bacteria</taxon>
        <taxon>Pseudomonadati</taxon>
        <taxon>Pseudomonadota</taxon>
        <taxon>Alphaproteobacteria</taxon>
        <taxon>Hyphomicrobiales</taxon>
        <taxon>Phyllobacteriaceae</taxon>
        <taxon>Nitratireductor</taxon>
    </lineage>
</organism>
<dbReference type="InterPro" id="IPR037198">
    <property type="entry name" value="MutL_C_sf"/>
</dbReference>
<comment type="function">
    <text evidence="5">This protein is involved in the repair of mismatches in DNA. It is required for dam-dependent methyl-directed DNA mismatch repair. May act as a 'molecular matchmaker', a protein that promotes the formation of a stable complex between two or more DNA-binding proteins in an ATP-dependent manner without itself being part of a final effector complex.</text>
</comment>
<dbReference type="Pfam" id="PF13589">
    <property type="entry name" value="HATPase_c_3"/>
    <property type="match status" value="1"/>
</dbReference>
<proteinExistence type="inferred from homology"/>
<keyword evidence="8" id="KW-0540">Nuclease</keyword>
<dbReference type="NCBIfam" id="TIGR00585">
    <property type="entry name" value="mutl"/>
    <property type="match status" value="1"/>
</dbReference>
<dbReference type="NCBIfam" id="NF000953">
    <property type="entry name" value="PRK00095.2-4"/>
    <property type="match status" value="1"/>
</dbReference>
<dbReference type="InterPro" id="IPR014721">
    <property type="entry name" value="Ribsml_uS5_D2-typ_fold_subgr"/>
</dbReference>
<dbReference type="InterPro" id="IPR042121">
    <property type="entry name" value="MutL_C_regsub"/>
</dbReference>
<evidence type="ECO:0000256" key="5">
    <source>
        <dbReference type="HAMAP-Rule" id="MF_00149"/>
    </source>
</evidence>
<dbReference type="InterPro" id="IPR020667">
    <property type="entry name" value="DNA_mismatch_repair_MutL"/>
</dbReference>
<evidence type="ECO:0000313" key="9">
    <source>
        <dbReference type="Proteomes" id="UP001185659"/>
    </source>
</evidence>
<feature type="domain" description="MutL C-terminal dimerisation" evidence="6">
    <location>
        <begin position="453"/>
        <end position="596"/>
    </location>
</feature>
<evidence type="ECO:0000256" key="3">
    <source>
        <dbReference type="ARBA" id="ARBA00022763"/>
    </source>
</evidence>
<reference evidence="8 9" key="1">
    <citation type="submission" date="2023-10" db="EMBL/GenBank/DDBJ databases">
        <authorList>
            <person name="Venkata Ramana C."/>
            <person name="Sasikala C."/>
            <person name="Dhurka M."/>
        </authorList>
    </citation>
    <scope>NUCLEOTIDE SEQUENCE [LARGE SCALE GENOMIC DNA]</scope>
    <source>
        <strain evidence="8 9">KCTC 32151</strain>
    </source>
</reference>
<dbReference type="InterPro" id="IPR002099">
    <property type="entry name" value="MutL/Mlh/PMS"/>
</dbReference>
<dbReference type="Pfam" id="PF08676">
    <property type="entry name" value="MutL_C"/>
    <property type="match status" value="1"/>
</dbReference>
<dbReference type="Gene3D" id="3.30.230.10">
    <property type="match status" value="1"/>
</dbReference>
<dbReference type="Gene3D" id="3.30.1370.100">
    <property type="entry name" value="MutL, C-terminal domain, regulatory subdomain"/>
    <property type="match status" value="1"/>
</dbReference>
<dbReference type="CDD" id="cd00782">
    <property type="entry name" value="MutL_Trans"/>
    <property type="match status" value="1"/>
</dbReference>
<dbReference type="PANTHER" id="PTHR10073">
    <property type="entry name" value="DNA MISMATCH REPAIR PROTEIN MLH, PMS, MUTL"/>
    <property type="match status" value="1"/>
</dbReference>
<keyword evidence="3 5" id="KW-0227">DNA damage</keyword>
<dbReference type="Proteomes" id="UP001185659">
    <property type="component" value="Unassembled WGS sequence"/>
</dbReference>
<dbReference type="SMART" id="SM00853">
    <property type="entry name" value="MutL_C"/>
    <property type="match status" value="1"/>
</dbReference>
<dbReference type="SUPFAM" id="SSF55874">
    <property type="entry name" value="ATPase domain of HSP90 chaperone/DNA topoisomerase II/histidine kinase"/>
    <property type="match status" value="1"/>
</dbReference>
<dbReference type="GO" id="GO:0004519">
    <property type="term" value="F:endonuclease activity"/>
    <property type="evidence" value="ECO:0007669"/>
    <property type="project" value="UniProtKB-KW"/>
</dbReference>
<dbReference type="RefSeq" id="WP_317561982.1">
    <property type="nucleotide sequence ID" value="NZ_JAWLIP010000007.1"/>
</dbReference>
<keyword evidence="8" id="KW-0378">Hydrolase</keyword>
<dbReference type="InterPro" id="IPR020568">
    <property type="entry name" value="Ribosomal_Su5_D2-typ_SF"/>
</dbReference>
<dbReference type="Gene3D" id="3.30.1540.20">
    <property type="entry name" value="MutL, C-terminal domain, dimerisation subdomain"/>
    <property type="match status" value="1"/>
</dbReference>
<name>A0ABU4ANP8_9HYPH</name>
<dbReference type="SUPFAM" id="SSF54211">
    <property type="entry name" value="Ribosomal protein S5 domain 2-like"/>
    <property type="match status" value="1"/>
</dbReference>
<evidence type="ECO:0000256" key="1">
    <source>
        <dbReference type="ARBA" id="ARBA00006082"/>
    </source>
</evidence>
<evidence type="ECO:0000256" key="4">
    <source>
        <dbReference type="ARBA" id="ARBA00023204"/>
    </source>
</evidence>